<evidence type="ECO:0000313" key="2">
    <source>
        <dbReference type="Proteomes" id="UP000033722"/>
    </source>
</evidence>
<dbReference type="EMBL" id="LAOD01000016">
    <property type="protein sequence ID" value="KJV86053.1"/>
    <property type="molecule type" value="Genomic_DNA"/>
</dbReference>
<proteinExistence type="predicted"/>
<dbReference type="Proteomes" id="UP000033722">
    <property type="component" value="Unassembled WGS sequence"/>
</dbReference>
<name>A0A0F3Q0P2_ANAPH</name>
<reference evidence="1 2" key="1">
    <citation type="submission" date="2015-01" db="EMBL/GenBank/DDBJ databases">
        <title>Genome Sequencing of Rickettsiales.</title>
        <authorList>
            <person name="Daugherty S.C."/>
            <person name="Su Q."/>
            <person name="Abolude K."/>
            <person name="Beier-Sexton M."/>
            <person name="Carlyon J.A."/>
            <person name="Carter R."/>
            <person name="Day N.P."/>
            <person name="Dumler S.J."/>
            <person name="Dyachenko V."/>
            <person name="Godinez A."/>
            <person name="Kurtti T.J."/>
            <person name="Lichay M."/>
            <person name="Mullins K.E."/>
            <person name="Ott S."/>
            <person name="Pappas-Brown V."/>
            <person name="Paris D.H."/>
            <person name="Patel P."/>
            <person name="Richards A.L."/>
            <person name="Sadzewicz L."/>
            <person name="Sears K."/>
            <person name="Seidman D."/>
            <person name="Sengamalay N."/>
            <person name="Stenos J."/>
            <person name="Tallon L.J."/>
            <person name="Vincent G."/>
            <person name="Fraser C.M."/>
            <person name="Munderloh U."/>
            <person name="Dunning-Hotopp J.C."/>
        </authorList>
    </citation>
    <scope>NUCLEOTIDE SEQUENCE [LARGE SCALE GENOMIC DNA]</scope>
    <source>
        <strain evidence="1 2">CRT53-1</strain>
    </source>
</reference>
<sequence length="46" mass="5093">MLVAMESSVGYGIGGAPGLSLSERFKTKGIRDNGRVLLERMKQYIY</sequence>
<comment type="caution">
    <text evidence="1">The sequence shown here is derived from an EMBL/GenBank/DDBJ whole genome shotgun (WGS) entry which is preliminary data.</text>
</comment>
<dbReference type="PATRIC" id="fig|1359157.3.peg.447"/>
<organism evidence="1 2">
    <name type="scientific">Anaplasma phagocytophilum str. CRT53-1</name>
    <dbReference type="NCBI Taxonomy" id="1359157"/>
    <lineage>
        <taxon>Bacteria</taxon>
        <taxon>Pseudomonadati</taxon>
        <taxon>Pseudomonadota</taxon>
        <taxon>Alphaproteobacteria</taxon>
        <taxon>Rickettsiales</taxon>
        <taxon>Anaplasmataceae</taxon>
        <taxon>Anaplasma</taxon>
        <taxon>phagocytophilum group</taxon>
    </lineage>
</organism>
<gene>
    <name evidence="1" type="ORF">APHCRT_0749</name>
</gene>
<protein>
    <submittedName>
        <fullName evidence="1">Uncharacterized protein</fullName>
    </submittedName>
</protein>
<accession>A0A0F3Q0P2</accession>
<dbReference type="AlphaFoldDB" id="A0A0F3Q0P2"/>
<evidence type="ECO:0000313" key="1">
    <source>
        <dbReference type="EMBL" id="KJV86053.1"/>
    </source>
</evidence>